<organism evidence="2 3">
    <name type="scientific">Drosophila navojoa</name>
    <name type="common">Fruit fly</name>
    <dbReference type="NCBI Taxonomy" id="7232"/>
    <lineage>
        <taxon>Eukaryota</taxon>
        <taxon>Metazoa</taxon>
        <taxon>Ecdysozoa</taxon>
        <taxon>Arthropoda</taxon>
        <taxon>Hexapoda</taxon>
        <taxon>Insecta</taxon>
        <taxon>Pterygota</taxon>
        <taxon>Neoptera</taxon>
        <taxon>Endopterygota</taxon>
        <taxon>Diptera</taxon>
        <taxon>Brachycera</taxon>
        <taxon>Muscomorpha</taxon>
        <taxon>Ephydroidea</taxon>
        <taxon>Drosophilidae</taxon>
        <taxon>Drosophila</taxon>
    </lineage>
</organism>
<sequence length="195" mass="21753">MMQSGIILILALATVSLASGLTPNDVALIADIKQSAKQTKLVLIQQSLRSIREIAESMIAANAVSARERRNLEEFIQRTSAKLRLPTLGESAIEETLDDLKAIIGFAELSEEEGKARMTQYTNGKYAIIIEKAAQQFNREIQLFAYITNPKIRQLSASAQQSEQRLISAFNNLAYAGLVRIEQSFSDFLELIERY</sequence>
<dbReference type="AlphaFoldDB" id="A0A484AYE2"/>
<proteinExistence type="predicted"/>
<evidence type="ECO:0000256" key="1">
    <source>
        <dbReference type="SAM" id="SignalP"/>
    </source>
</evidence>
<gene>
    <name evidence="2" type="ORF">AWZ03_012982</name>
</gene>
<dbReference type="Proteomes" id="UP000295192">
    <property type="component" value="Unassembled WGS sequence"/>
</dbReference>
<comment type="caution">
    <text evidence="2">The sequence shown here is derived from an EMBL/GenBank/DDBJ whole genome shotgun (WGS) entry which is preliminary data.</text>
</comment>
<reference evidence="2 3" key="1">
    <citation type="journal article" date="2019" name="J. Hered.">
        <title>An Improved Genome Assembly for Drosophila navojoa, the Basal Species in the mojavensis Cluster.</title>
        <authorList>
            <person name="Vanderlinde T."/>
            <person name="Dupim E.G."/>
            <person name="Nazario-Yepiz N.O."/>
            <person name="Carvalho A.B."/>
        </authorList>
    </citation>
    <scope>NUCLEOTIDE SEQUENCE [LARGE SCALE GENOMIC DNA]</scope>
    <source>
        <strain evidence="2">Navoj_Jal97</strain>
        <tissue evidence="2">Whole organism</tissue>
    </source>
</reference>
<name>A0A484AYE2_DRONA</name>
<keyword evidence="1" id="KW-0732">Signal</keyword>
<evidence type="ECO:0000313" key="3">
    <source>
        <dbReference type="Proteomes" id="UP000295192"/>
    </source>
</evidence>
<keyword evidence="3" id="KW-1185">Reference proteome</keyword>
<accession>A0A484AYE2</accession>
<feature type="chain" id="PRO_5019844462" description="Protein TsetseEP domain-containing protein" evidence="1">
    <location>
        <begin position="21"/>
        <end position="195"/>
    </location>
</feature>
<evidence type="ECO:0000313" key="2">
    <source>
        <dbReference type="EMBL" id="TDG40595.1"/>
    </source>
</evidence>
<feature type="signal peptide" evidence="1">
    <location>
        <begin position="1"/>
        <end position="20"/>
    </location>
</feature>
<dbReference type="OMA" id="EIQLFAY"/>
<dbReference type="EMBL" id="LSRL02000533">
    <property type="protein sequence ID" value="TDG40595.1"/>
    <property type="molecule type" value="Genomic_DNA"/>
</dbReference>
<protein>
    <recommendedName>
        <fullName evidence="4">Protein TsetseEP domain-containing protein</fullName>
    </recommendedName>
</protein>
<evidence type="ECO:0008006" key="4">
    <source>
        <dbReference type="Google" id="ProtNLM"/>
    </source>
</evidence>